<dbReference type="GO" id="GO:0015095">
    <property type="term" value="F:magnesium ion transmembrane transporter activity"/>
    <property type="evidence" value="ECO:0007669"/>
    <property type="project" value="UniProtKB-UniRule"/>
</dbReference>
<dbReference type="InterPro" id="IPR038076">
    <property type="entry name" value="MgtE_N_sf"/>
</dbReference>
<dbReference type="NCBIfam" id="TIGR00400">
    <property type="entry name" value="mgtE"/>
    <property type="match status" value="1"/>
</dbReference>
<dbReference type="SMART" id="SM00924">
    <property type="entry name" value="MgtE_N"/>
    <property type="match status" value="1"/>
</dbReference>
<evidence type="ECO:0000256" key="4">
    <source>
        <dbReference type="ARBA" id="ARBA00022692"/>
    </source>
</evidence>
<feature type="transmembrane region" description="Helical" evidence="9">
    <location>
        <begin position="433"/>
        <end position="456"/>
    </location>
</feature>
<dbReference type="Pfam" id="PF03448">
    <property type="entry name" value="MgtE_N"/>
    <property type="match status" value="1"/>
</dbReference>
<keyword evidence="5 9" id="KW-0460">Magnesium</keyword>
<keyword evidence="9" id="KW-1003">Cell membrane</keyword>
<dbReference type="InterPro" id="IPR006667">
    <property type="entry name" value="SLC41_membr_dom"/>
</dbReference>
<name>D5MFM8_METO1</name>
<reference evidence="11 12" key="1">
    <citation type="journal article" date="2010" name="Nature">
        <title>Nitrite-driven anaerobic methane oxidation by oxygenic bacteria.</title>
        <authorList>
            <person name="Ettwig K.F."/>
            <person name="Butler M.K."/>
            <person name="Le Paslier D."/>
            <person name="Pelletier E."/>
            <person name="Mangenot S."/>
            <person name="Kuypers M.M.M."/>
            <person name="Schreiber F."/>
            <person name="Dutilh B.E."/>
            <person name="Zedelius J."/>
            <person name="de Beer D."/>
            <person name="Gloerich J."/>
            <person name="Wessels H.J.C.T."/>
            <person name="van Allen T."/>
            <person name="Luesken F."/>
            <person name="Wu M."/>
            <person name="van de Pas-Schoonen K.T."/>
            <person name="Op den Camp H.J.M."/>
            <person name="Janssen-Megens E.M."/>
            <person name="Francoijs K-J."/>
            <person name="Stunnenberg H."/>
            <person name="Weissenbach J."/>
            <person name="Jetten M.S.M."/>
            <person name="Strous M."/>
        </authorList>
    </citation>
    <scope>NUCLEOTIDE SEQUENCE [LARGE SCALE GENOMIC DNA]</scope>
</reference>
<dbReference type="InterPro" id="IPR000644">
    <property type="entry name" value="CBS_dom"/>
</dbReference>
<dbReference type="SUPFAM" id="SSF161093">
    <property type="entry name" value="MgtE membrane domain-like"/>
    <property type="match status" value="1"/>
</dbReference>
<comment type="similarity">
    <text evidence="2 9">Belongs to the SLC41A transporter family.</text>
</comment>
<dbReference type="InterPro" id="IPR006669">
    <property type="entry name" value="MgtE_transporter"/>
</dbReference>
<keyword evidence="6 9" id="KW-1133">Transmembrane helix</keyword>
<dbReference type="SUPFAM" id="SSF54631">
    <property type="entry name" value="CBS-domain pair"/>
    <property type="match status" value="1"/>
</dbReference>
<dbReference type="GO" id="GO:0005886">
    <property type="term" value="C:plasma membrane"/>
    <property type="evidence" value="ECO:0007669"/>
    <property type="project" value="UniProtKB-SubCell"/>
</dbReference>
<evidence type="ECO:0000259" key="10">
    <source>
        <dbReference type="PROSITE" id="PS51371"/>
    </source>
</evidence>
<dbReference type="CDD" id="cd04606">
    <property type="entry name" value="CBS_pair_Mg_transporter"/>
    <property type="match status" value="1"/>
</dbReference>
<dbReference type="Pfam" id="PF00571">
    <property type="entry name" value="CBS"/>
    <property type="match status" value="2"/>
</dbReference>
<dbReference type="SUPFAM" id="SSF158791">
    <property type="entry name" value="MgtE N-terminal domain-like"/>
    <property type="match status" value="1"/>
</dbReference>
<dbReference type="PATRIC" id="fig|671143.5.peg.1314"/>
<feature type="transmembrane region" description="Helical" evidence="9">
    <location>
        <begin position="288"/>
        <end position="307"/>
    </location>
</feature>
<dbReference type="PANTHER" id="PTHR43773">
    <property type="entry name" value="MAGNESIUM TRANSPORTER MGTE"/>
    <property type="match status" value="1"/>
</dbReference>
<dbReference type="InterPro" id="IPR006668">
    <property type="entry name" value="Mg_transptr_MgtE_intracell_dom"/>
</dbReference>
<dbReference type="Pfam" id="PF01769">
    <property type="entry name" value="MgtE"/>
    <property type="match status" value="1"/>
</dbReference>
<dbReference type="KEGG" id="mox:DAMO_1499"/>
<feature type="transmembrane region" description="Helical" evidence="9">
    <location>
        <begin position="392"/>
        <end position="421"/>
    </location>
</feature>
<keyword evidence="8" id="KW-0129">CBS domain</keyword>
<evidence type="ECO:0000256" key="3">
    <source>
        <dbReference type="ARBA" id="ARBA00022448"/>
    </source>
</evidence>
<dbReference type="eggNOG" id="COG2239">
    <property type="taxonomic scope" value="Bacteria"/>
</dbReference>
<dbReference type="Gene3D" id="3.10.580.10">
    <property type="entry name" value="CBS-domain"/>
    <property type="match status" value="1"/>
</dbReference>
<dbReference type="STRING" id="671143.DAMO_1499"/>
<keyword evidence="7 9" id="KW-0472">Membrane</keyword>
<evidence type="ECO:0000256" key="6">
    <source>
        <dbReference type="ARBA" id="ARBA00022989"/>
    </source>
</evidence>
<dbReference type="PANTHER" id="PTHR43773:SF1">
    <property type="entry name" value="MAGNESIUM TRANSPORTER MGTE"/>
    <property type="match status" value="1"/>
</dbReference>
<evidence type="ECO:0000313" key="11">
    <source>
        <dbReference type="EMBL" id="CBE68559.1"/>
    </source>
</evidence>
<dbReference type="Gene3D" id="1.25.60.10">
    <property type="entry name" value="MgtE N-terminal domain-like"/>
    <property type="match status" value="1"/>
</dbReference>
<feature type="transmembrane region" description="Helical" evidence="9">
    <location>
        <begin position="313"/>
        <end position="339"/>
    </location>
</feature>
<comment type="subcellular location">
    <subcellularLocation>
        <location evidence="9">Cell membrane</location>
        <topology evidence="9">Multi-pass membrane protein</topology>
    </subcellularLocation>
    <subcellularLocation>
        <location evidence="1">Membrane</location>
        <topology evidence="1">Multi-pass membrane protein</topology>
    </subcellularLocation>
</comment>
<evidence type="ECO:0000256" key="7">
    <source>
        <dbReference type="ARBA" id="ARBA00023136"/>
    </source>
</evidence>
<evidence type="ECO:0000256" key="8">
    <source>
        <dbReference type="PROSITE-ProRule" id="PRU00703"/>
    </source>
</evidence>
<dbReference type="PROSITE" id="PS51371">
    <property type="entry name" value="CBS"/>
    <property type="match status" value="1"/>
</dbReference>
<keyword evidence="4 9" id="KW-0812">Transmembrane</keyword>
<dbReference type="InterPro" id="IPR036739">
    <property type="entry name" value="SLC41_membr_dom_sf"/>
</dbReference>
<keyword evidence="9" id="KW-0479">Metal-binding</keyword>
<dbReference type="EMBL" id="FP565575">
    <property type="protein sequence ID" value="CBE68559.1"/>
    <property type="molecule type" value="Genomic_DNA"/>
</dbReference>
<feature type="domain" description="CBS" evidence="10">
    <location>
        <begin position="202"/>
        <end position="258"/>
    </location>
</feature>
<accession>D5MFM8</accession>
<evidence type="ECO:0000256" key="5">
    <source>
        <dbReference type="ARBA" id="ARBA00022842"/>
    </source>
</evidence>
<proteinExistence type="inferred from homology"/>
<dbReference type="Gene3D" id="1.10.357.20">
    <property type="entry name" value="SLC41 divalent cation transporters, integral membrane domain"/>
    <property type="match status" value="1"/>
</dbReference>
<dbReference type="SMART" id="SM00116">
    <property type="entry name" value="CBS"/>
    <property type="match status" value="2"/>
</dbReference>
<dbReference type="HOGENOM" id="CLU_037408_2_2_0"/>
<sequence length="461" mass="50868">MPNYLLKPEVEAILHKGDLRALREAVAEWEPSEIAALIDDLPDGDDAVLFRVLPREQAAAVFEYLPHEKQEALVETLANERERLADLLNALAPDDRTAFFEELPGEVTQRFLNLLNPKEREAAVRLLGYPEESVGRLMTTDYVAVRPDWTIEQALRHIRRFGKDSETINVIYVVERGFRLVDDLRIREIILAAPDAQVRSLMGETFVALRATDDRETAVRVFREHDRMALPVTDSDGVLLGIVTIDDVLAVAEAEATEDIQKLGGLEALDEPYVRTPFWTLIKKRARWLIVLFVGEMLTATAMGYFQDEIARAVVLALFVPLIISSGGNSGSQAASLIIRALAVGEVTLRDWWRVMRREVLSGLALGGILGSVGFLRVSIWGAFLGAYGEHWLLVGLTVACSLVGVVLWGTLAGSMLPFVMKRLGADPAASSAPFVATLVDITGLVIYFTVAALLLRGTLL</sequence>
<keyword evidence="3 9" id="KW-0813">Transport</keyword>
<comment type="function">
    <text evidence="9">Acts as a magnesium transporter.</text>
</comment>
<comment type="subunit">
    <text evidence="9">Homodimer.</text>
</comment>
<evidence type="ECO:0000256" key="2">
    <source>
        <dbReference type="ARBA" id="ARBA00009749"/>
    </source>
</evidence>
<dbReference type="GO" id="GO:0046872">
    <property type="term" value="F:metal ion binding"/>
    <property type="evidence" value="ECO:0007669"/>
    <property type="project" value="UniProtKB-KW"/>
</dbReference>
<dbReference type="AlphaFoldDB" id="D5MFM8"/>
<feature type="transmembrane region" description="Helical" evidence="9">
    <location>
        <begin position="360"/>
        <end position="380"/>
    </location>
</feature>
<organism evidence="11 12">
    <name type="scientific">Methylomirabilis oxygeniifera</name>
    <dbReference type="NCBI Taxonomy" id="671143"/>
    <lineage>
        <taxon>Bacteria</taxon>
        <taxon>Candidatus Methylomirabilota</taxon>
        <taxon>Candidatus Methylomirabilia</taxon>
        <taxon>Candidatus Methylomirabilales</taxon>
        <taxon>Candidatus Methylomirabilaceae</taxon>
        <taxon>Candidatus Methylomirabilis</taxon>
    </lineage>
</organism>
<protein>
    <recommendedName>
        <fullName evidence="9">Magnesium transporter MgtE</fullName>
    </recommendedName>
</protein>
<evidence type="ECO:0000256" key="1">
    <source>
        <dbReference type="ARBA" id="ARBA00004141"/>
    </source>
</evidence>
<dbReference type="Proteomes" id="UP000006898">
    <property type="component" value="Chromosome"/>
</dbReference>
<evidence type="ECO:0000313" key="12">
    <source>
        <dbReference type="Proteomes" id="UP000006898"/>
    </source>
</evidence>
<gene>
    <name evidence="11" type="ORF">DAMO_1499</name>
</gene>
<evidence type="ECO:0000256" key="9">
    <source>
        <dbReference type="RuleBase" id="RU362011"/>
    </source>
</evidence>
<dbReference type="InterPro" id="IPR046342">
    <property type="entry name" value="CBS_dom_sf"/>
</dbReference>